<dbReference type="InterPro" id="IPR046960">
    <property type="entry name" value="PPR_At4g14850-like_plant"/>
</dbReference>
<reference evidence="6" key="1">
    <citation type="submission" date="2025-08" db="UniProtKB">
        <authorList>
            <consortium name="RefSeq"/>
        </authorList>
    </citation>
    <scope>IDENTIFICATION</scope>
</reference>
<proteinExistence type="predicted"/>
<dbReference type="PROSITE" id="PS51375">
    <property type="entry name" value="PPR"/>
    <property type="match status" value="2"/>
</dbReference>
<dbReference type="Gene3D" id="1.25.40.10">
    <property type="entry name" value="Tetratricopeptide repeat domain"/>
    <property type="match status" value="3"/>
</dbReference>
<protein>
    <submittedName>
        <fullName evidence="6">LOW QUALITY PROTEIN: pentatricopeptide repeat-containing protein At1g59720, chloroplastic/mitochondrial-like</fullName>
    </submittedName>
</protein>
<dbReference type="GO" id="GO:0009451">
    <property type="term" value="P:RNA modification"/>
    <property type="evidence" value="ECO:0007669"/>
    <property type="project" value="InterPro"/>
</dbReference>
<dbReference type="GO" id="GO:0003723">
    <property type="term" value="F:RNA binding"/>
    <property type="evidence" value="ECO:0007669"/>
    <property type="project" value="InterPro"/>
</dbReference>
<dbReference type="Pfam" id="PF20431">
    <property type="entry name" value="E_motif"/>
    <property type="match status" value="1"/>
</dbReference>
<feature type="domain" description="DYW" evidence="4">
    <location>
        <begin position="539"/>
        <end position="632"/>
    </location>
</feature>
<evidence type="ECO:0000256" key="1">
    <source>
        <dbReference type="ARBA" id="ARBA00022737"/>
    </source>
</evidence>
<dbReference type="GeneID" id="120267048"/>
<dbReference type="NCBIfam" id="TIGR00756">
    <property type="entry name" value="PPR"/>
    <property type="match status" value="2"/>
</dbReference>
<dbReference type="RefSeq" id="XP_039130664.1">
    <property type="nucleotide sequence ID" value="XM_039274730.1"/>
</dbReference>
<dbReference type="InterPro" id="IPR032867">
    <property type="entry name" value="DYW_dom"/>
</dbReference>
<dbReference type="InterPro" id="IPR046849">
    <property type="entry name" value="E2_motif"/>
</dbReference>
<evidence type="ECO:0000313" key="5">
    <source>
        <dbReference type="Proteomes" id="UP001515500"/>
    </source>
</evidence>
<dbReference type="Proteomes" id="UP001515500">
    <property type="component" value="Chromosome 8"/>
</dbReference>
<dbReference type="AlphaFoldDB" id="A0AB40BW79"/>
<gene>
    <name evidence="6" type="primary">LOC120267048</name>
</gene>
<dbReference type="FunFam" id="1.25.40.10:FF:000427">
    <property type="entry name" value="Pentatricopeptide repeat-containing protein chloroplastic"/>
    <property type="match status" value="1"/>
</dbReference>
<evidence type="ECO:0000256" key="2">
    <source>
        <dbReference type="PROSITE-ProRule" id="PRU00708"/>
    </source>
</evidence>
<feature type="compositionally biased region" description="Low complexity" evidence="3">
    <location>
        <begin position="9"/>
        <end position="23"/>
    </location>
</feature>
<dbReference type="GO" id="GO:0008270">
    <property type="term" value="F:zinc ion binding"/>
    <property type="evidence" value="ECO:0007669"/>
    <property type="project" value="InterPro"/>
</dbReference>
<feature type="region of interest" description="Disordered" evidence="3">
    <location>
        <begin position="1"/>
        <end position="37"/>
    </location>
</feature>
<dbReference type="Pfam" id="PF13041">
    <property type="entry name" value="PPR_2"/>
    <property type="match status" value="1"/>
</dbReference>
<evidence type="ECO:0000259" key="4">
    <source>
        <dbReference type="Pfam" id="PF14432"/>
    </source>
</evidence>
<feature type="repeat" description="PPR" evidence="2">
    <location>
        <begin position="280"/>
        <end position="314"/>
    </location>
</feature>
<accession>A0AB40BW79</accession>
<dbReference type="PANTHER" id="PTHR47926:SF508">
    <property type="entry name" value="PENTATRICOPEPTIDE REPEAT-CONTAINING PROTEIN"/>
    <property type="match status" value="1"/>
</dbReference>
<dbReference type="PANTHER" id="PTHR47926">
    <property type="entry name" value="PENTATRICOPEPTIDE REPEAT-CONTAINING PROTEIN"/>
    <property type="match status" value="1"/>
</dbReference>
<feature type="repeat" description="PPR" evidence="2">
    <location>
        <begin position="208"/>
        <end position="238"/>
    </location>
</feature>
<dbReference type="Pfam" id="PF20430">
    <property type="entry name" value="Eplus_motif"/>
    <property type="match status" value="1"/>
</dbReference>
<evidence type="ECO:0000313" key="6">
    <source>
        <dbReference type="RefSeq" id="XP_039130664.1"/>
    </source>
</evidence>
<dbReference type="InterPro" id="IPR011990">
    <property type="entry name" value="TPR-like_helical_dom_sf"/>
</dbReference>
<dbReference type="Pfam" id="PF01535">
    <property type="entry name" value="PPR"/>
    <property type="match status" value="3"/>
</dbReference>
<keyword evidence="5" id="KW-1185">Reference proteome</keyword>
<dbReference type="InterPro" id="IPR046848">
    <property type="entry name" value="E_motif"/>
</dbReference>
<name>A0AB40BW79_DIOCR</name>
<dbReference type="FunFam" id="1.25.40.10:FF:000474">
    <property type="entry name" value="Pentatricopeptide repeat protein PPR986-12"/>
    <property type="match status" value="1"/>
</dbReference>
<dbReference type="InterPro" id="IPR002885">
    <property type="entry name" value="PPR_rpt"/>
</dbReference>
<sequence length="632" mass="70340">MHRHHHTSPHSWPSPSLPALSSTSPPPPLSSTNGSAHAHAHPLLPYLDLAHSSIQLKQIHAQALKFPPHPHLLLLHSRLIHSISLSGDLLYSLRLLLHPFPLLLPTSFSFNSLIRSFSRSPSLKPLSLQLYLQMLLLSLSPDNHTFPFVLKSCAFLSSSSFGSQLHSHIVKLGFSSDIYILNSLGHFYSSCGKLSLARQLFDGMPLRNRVSWNIMIDGCVMCGEYETALELFRDMQSQFSPDAYTMQSALCACAALGALSLGMWAHAFVLRKCDASVQNDVLINNSLIDLYSKCGDIVMARRVFDEMPQRDVTSWNALILGLTMHGQVEDSLLAFVQMISDVEGDKLRPNSITFIGVLSACNHGGLVTEGQKYFRSMVDEFGIKPQLEHYGCMVDILSRAGHIEEALELVKNMNCKPDVVYGEAFLIWRSILDACCKRNAGVEFSEAVAQRALESELVATSGVYVLLSKVYASANRWNEVGLVRRLMSEEGIKKEPGCSSIEIGDGIVHEFVAGDSSHPKSKEIYEKLNEVECKLVMAGYVPDSSQAPLVAEVDGVKCESLRRHSERLAIAFGLISTKPGMTIRVLKNLRICRDCHEIAKLISKLYCREIVVRDRARFHHFRDGSCSCMDYW</sequence>
<keyword evidence="1" id="KW-0677">Repeat</keyword>
<dbReference type="Pfam" id="PF14432">
    <property type="entry name" value="DYW_deaminase"/>
    <property type="match status" value="1"/>
</dbReference>
<organism evidence="5 6">
    <name type="scientific">Dioscorea cayennensis subsp. rotundata</name>
    <name type="common">White Guinea yam</name>
    <name type="synonym">Dioscorea rotundata</name>
    <dbReference type="NCBI Taxonomy" id="55577"/>
    <lineage>
        <taxon>Eukaryota</taxon>
        <taxon>Viridiplantae</taxon>
        <taxon>Streptophyta</taxon>
        <taxon>Embryophyta</taxon>
        <taxon>Tracheophyta</taxon>
        <taxon>Spermatophyta</taxon>
        <taxon>Magnoliopsida</taxon>
        <taxon>Liliopsida</taxon>
        <taxon>Dioscoreales</taxon>
        <taxon>Dioscoreaceae</taxon>
        <taxon>Dioscorea</taxon>
    </lineage>
</organism>
<evidence type="ECO:0000256" key="3">
    <source>
        <dbReference type="SAM" id="MobiDB-lite"/>
    </source>
</evidence>